<dbReference type="RefSeq" id="WP_343184371.1">
    <property type="nucleotide sequence ID" value="NZ_JBCITM010000001.1"/>
</dbReference>
<feature type="chain" id="PRO_5046081616" evidence="1">
    <location>
        <begin position="25"/>
        <end position="67"/>
    </location>
</feature>
<proteinExistence type="predicted"/>
<accession>A0ABU9VPG4</accession>
<sequence>MRVRPVVVLVIFMLAASVVFTPVAAESDSVQIKDPALEAFIRREIDKPEGVIQPADVESIRTIDTTT</sequence>
<gene>
    <name evidence="2" type="ORF">AAIG11_00750</name>
</gene>
<protein>
    <submittedName>
        <fullName evidence="2">Uncharacterized protein</fullName>
    </submittedName>
</protein>
<dbReference type="EMBL" id="JBCITM010000001">
    <property type="protein sequence ID" value="MEN1758987.1"/>
    <property type="molecule type" value="Genomic_DNA"/>
</dbReference>
<evidence type="ECO:0000313" key="3">
    <source>
        <dbReference type="Proteomes" id="UP001407405"/>
    </source>
</evidence>
<comment type="caution">
    <text evidence="2">The sequence shown here is derived from an EMBL/GenBank/DDBJ whole genome shotgun (WGS) entry which is preliminary data.</text>
</comment>
<reference evidence="2 3" key="1">
    <citation type="submission" date="2024-04" db="EMBL/GenBank/DDBJ databases">
        <title>Genome sequencing and metabolic network reconstruction of aminoacids and betaine degradation by Anoxynatronum sibiricum.</title>
        <authorList>
            <person name="Detkova E.N."/>
            <person name="Boltjanskaja Y.V."/>
            <person name="Mardanov A.V."/>
            <person name="Kevbrin V."/>
        </authorList>
    </citation>
    <scope>NUCLEOTIDE SEQUENCE [LARGE SCALE GENOMIC DNA]</scope>
    <source>
        <strain evidence="2 3">Z-7981</strain>
    </source>
</reference>
<name>A0ABU9VPG4_9CLOT</name>
<dbReference type="Proteomes" id="UP001407405">
    <property type="component" value="Unassembled WGS sequence"/>
</dbReference>
<evidence type="ECO:0000256" key="1">
    <source>
        <dbReference type="SAM" id="SignalP"/>
    </source>
</evidence>
<organism evidence="2 3">
    <name type="scientific">Anoxynatronum sibiricum</name>
    <dbReference type="NCBI Taxonomy" id="210623"/>
    <lineage>
        <taxon>Bacteria</taxon>
        <taxon>Bacillati</taxon>
        <taxon>Bacillota</taxon>
        <taxon>Clostridia</taxon>
        <taxon>Eubacteriales</taxon>
        <taxon>Clostridiaceae</taxon>
        <taxon>Anoxynatronum</taxon>
    </lineage>
</organism>
<evidence type="ECO:0000313" key="2">
    <source>
        <dbReference type="EMBL" id="MEN1758987.1"/>
    </source>
</evidence>
<keyword evidence="3" id="KW-1185">Reference proteome</keyword>
<keyword evidence="1" id="KW-0732">Signal</keyword>
<feature type="signal peptide" evidence="1">
    <location>
        <begin position="1"/>
        <end position="24"/>
    </location>
</feature>